<comment type="cofactor">
    <cofactor evidence="1">
        <name>FAD</name>
        <dbReference type="ChEBI" id="CHEBI:57692"/>
    </cofactor>
</comment>
<dbReference type="SUPFAM" id="SSF56645">
    <property type="entry name" value="Acyl-CoA dehydrogenase NM domain-like"/>
    <property type="match status" value="1"/>
</dbReference>
<organism evidence="7 8">
    <name type="scientific">Rhizocola hellebori</name>
    <dbReference type="NCBI Taxonomy" id="1392758"/>
    <lineage>
        <taxon>Bacteria</taxon>
        <taxon>Bacillati</taxon>
        <taxon>Actinomycetota</taxon>
        <taxon>Actinomycetes</taxon>
        <taxon>Micromonosporales</taxon>
        <taxon>Micromonosporaceae</taxon>
        <taxon>Rhizocola</taxon>
    </lineage>
</organism>
<evidence type="ECO:0000259" key="6">
    <source>
        <dbReference type="Pfam" id="PF02771"/>
    </source>
</evidence>
<evidence type="ECO:0000256" key="4">
    <source>
        <dbReference type="ARBA" id="ARBA00022827"/>
    </source>
</evidence>
<dbReference type="EMBL" id="BONY01000015">
    <property type="protein sequence ID" value="GIH04953.1"/>
    <property type="molecule type" value="Genomic_DNA"/>
</dbReference>
<dbReference type="InterPro" id="IPR009100">
    <property type="entry name" value="AcylCoA_DH/oxidase_NM_dom_sf"/>
</dbReference>
<feature type="domain" description="Acyl-CoA dehydrogenase/oxidase C-terminal" evidence="5">
    <location>
        <begin position="240"/>
        <end position="370"/>
    </location>
</feature>
<dbReference type="GO" id="GO:0050660">
    <property type="term" value="F:flavin adenine dinucleotide binding"/>
    <property type="evidence" value="ECO:0007669"/>
    <property type="project" value="InterPro"/>
</dbReference>
<evidence type="ECO:0000256" key="3">
    <source>
        <dbReference type="ARBA" id="ARBA00022630"/>
    </source>
</evidence>
<evidence type="ECO:0000259" key="5">
    <source>
        <dbReference type="Pfam" id="PF00441"/>
    </source>
</evidence>
<keyword evidence="3" id="KW-0285">Flavoprotein</keyword>
<comment type="similarity">
    <text evidence="2">Belongs to the acyl-CoA dehydrogenase family.</text>
</comment>
<dbReference type="RefSeq" id="WP_203908821.1">
    <property type="nucleotide sequence ID" value="NZ_BONY01000015.1"/>
</dbReference>
<dbReference type="InterPro" id="IPR046373">
    <property type="entry name" value="Acyl-CoA_Oxase/DH_mid-dom_sf"/>
</dbReference>
<dbReference type="InterPro" id="IPR037069">
    <property type="entry name" value="AcylCoA_DH/ox_N_sf"/>
</dbReference>
<dbReference type="Proteomes" id="UP000612899">
    <property type="component" value="Unassembled WGS sequence"/>
</dbReference>
<gene>
    <name evidence="7" type="primary">ivdC</name>
    <name evidence="7" type="ORF">Rhe02_30200</name>
</gene>
<dbReference type="PANTHER" id="PTHR43884:SF12">
    <property type="entry name" value="ISOVALERYL-COA DEHYDROGENASE, MITOCHONDRIAL-RELATED"/>
    <property type="match status" value="1"/>
</dbReference>
<evidence type="ECO:0000256" key="1">
    <source>
        <dbReference type="ARBA" id="ARBA00001974"/>
    </source>
</evidence>
<feature type="domain" description="Acyl-CoA dehydrogenase/oxidase N-terminal" evidence="6">
    <location>
        <begin position="29"/>
        <end position="121"/>
    </location>
</feature>
<keyword evidence="8" id="KW-1185">Reference proteome</keyword>
<dbReference type="Pfam" id="PF02771">
    <property type="entry name" value="Acyl-CoA_dh_N"/>
    <property type="match status" value="1"/>
</dbReference>
<accession>A0A8J3Q6I1</accession>
<evidence type="ECO:0000313" key="8">
    <source>
        <dbReference type="Proteomes" id="UP000612899"/>
    </source>
</evidence>
<dbReference type="SUPFAM" id="SSF47203">
    <property type="entry name" value="Acyl-CoA dehydrogenase C-terminal domain-like"/>
    <property type="match status" value="1"/>
</dbReference>
<dbReference type="Pfam" id="PF00441">
    <property type="entry name" value="Acyl-CoA_dh_1"/>
    <property type="match status" value="1"/>
</dbReference>
<dbReference type="Gene3D" id="1.20.140.10">
    <property type="entry name" value="Butyryl-CoA Dehydrogenase, subunit A, domain 3"/>
    <property type="match status" value="1"/>
</dbReference>
<evidence type="ECO:0000313" key="7">
    <source>
        <dbReference type="EMBL" id="GIH04953.1"/>
    </source>
</evidence>
<dbReference type="InterPro" id="IPR013786">
    <property type="entry name" value="AcylCoA_DH/ox_N"/>
</dbReference>
<protein>
    <submittedName>
        <fullName evidence="7">Acyl-CoA dehydrogenase</fullName>
    </submittedName>
</protein>
<evidence type="ECO:0000256" key="2">
    <source>
        <dbReference type="ARBA" id="ARBA00009347"/>
    </source>
</evidence>
<keyword evidence="4" id="KW-0274">FAD</keyword>
<dbReference type="InterPro" id="IPR036250">
    <property type="entry name" value="AcylCo_DH-like_C"/>
</dbReference>
<dbReference type="Gene3D" id="2.40.110.10">
    <property type="entry name" value="Butyryl-CoA Dehydrogenase, subunit A, domain 2"/>
    <property type="match status" value="1"/>
</dbReference>
<comment type="caution">
    <text evidence="7">The sequence shown here is derived from an EMBL/GenBank/DDBJ whole genome shotgun (WGS) entry which is preliminary data.</text>
</comment>
<proteinExistence type="inferred from homology"/>
<dbReference type="PIRSF" id="PIRSF016578">
    <property type="entry name" value="HsaA"/>
    <property type="match status" value="1"/>
</dbReference>
<sequence>MPIASPFPLDPPASEMPWIARATELAVDFAQHAAELDETAQLPVDNLRRLHEAGFDTAWLPQSYGGQGLSWLSFGRVLTIVARACPSTATIWLMHLGAAYGLVHLSEEENAGFFARELAAGKRFANALSEPTGGNLFLVPLQVARPVEGGFVLDGAKRFVSGCEIADYLLVNALVDDVPAFFGVSPDDTVKLLPVWDSVGLRATRSQLITFDSTLLPQARRCTKRSEEPNPIPIGLPFLSIGVAEAALEALREHACGRVIPTTGQPLAAMQWVQFAAAGEHVRLRAATLLAAQTAWLADQRSPLVNPSSLEAKLLANEVAKDAAALGVKIGGGSGYLKTSPIQRHFRDAQAGALMAYSAEVCQSEIGKALLSADAGA</sequence>
<dbReference type="Gene3D" id="1.10.540.10">
    <property type="entry name" value="Acyl-CoA dehydrogenase/oxidase, N-terminal domain"/>
    <property type="match status" value="1"/>
</dbReference>
<name>A0A8J3Q6I1_9ACTN</name>
<reference evidence="7" key="1">
    <citation type="submission" date="2021-01" db="EMBL/GenBank/DDBJ databases">
        <title>Whole genome shotgun sequence of Rhizocola hellebori NBRC 109834.</title>
        <authorList>
            <person name="Komaki H."/>
            <person name="Tamura T."/>
        </authorList>
    </citation>
    <scope>NUCLEOTIDE SEQUENCE</scope>
    <source>
        <strain evidence="7">NBRC 109834</strain>
    </source>
</reference>
<dbReference type="InterPro" id="IPR009075">
    <property type="entry name" value="AcylCo_DH/oxidase_C"/>
</dbReference>
<dbReference type="AlphaFoldDB" id="A0A8J3Q6I1"/>
<dbReference type="GO" id="GO:0003995">
    <property type="term" value="F:acyl-CoA dehydrogenase activity"/>
    <property type="evidence" value="ECO:0007669"/>
    <property type="project" value="TreeGrafter"/>
</dbReference>
<dbReference type="PANTHER" id="PTHR43884">
    <property type="entry name" value="ACYL-COA DEHYDROGENASE"/>
    <property type="match status" value="1"/>
</dbReference>